<feature type="compositionally biased region" description="Basic residues" evidence="1">
    <location>
        <begin position="346"/>
        <end position="356"/>
    </location>
</feature>
<proteinExistence type="predicted"/>
<evidence type="ECO:0000256" key="1">
    <source>
        <dbReference type="SAM" id="MobiDB-lite"/>
    </source>
</evidence>
<evidence type="ECO:0000313" key="3">
    <source>
        <dbReference type="Proteomes" id="UP000631312"/>
    </source>
</evidence>
<name>A0ABQ4AW04_9ACTN</name>
<dbReference type="Gene3D" id="1.10.30.50">
    <property type="match status" value="1"/>
</dbReference>
<protein>
    <recommendedName>
        <fullName evidence="4">HNH endonuclease</fullName>
    </recommendedName>
</protein>
<keyword evidence="3" id="KW-1185">Reference proteome</keyword>
<dbReference type="Proteomes" id="UP000631312">
    <property type="component" value="Unassembled WGS sequence"/>
</dbReference>
<comment type="caution">
    <text evidence="2">The sequence shown here is derived from an EMBL/GenBank/DDBJ whole genome shotgun (WGS) entry which is preliminary data.</text>
</comment>
<evidence type="ECO:0000313" key="2">
    <source>
        <dbReference type="EMBL" id="GIE45160.1"/>
    </source>
</evidence>
<gene>
    <name evidence="2" type="ORF">Alo02nite_80580</name>
</gene>
<dbReference type="EMBL" id="BOMP01000156">
    <property type="protein sequence ID" value="GIE45160.1"/>
    <property type="molecule type" value="Genomic_DNA"/>
</dbReference>
<feature type="compositionally biased region" description="Basic residues" evidence="1">
    <location>
        <begin position="220"/>
        <end position="229"/>
    </location>
</feature>
<reference evidence="2 3" key="1">
    <citation type="submission" date="2021-01" db="EMBL/GenBank/DDBJ databases">
        <title>Whole genome shotgun sequence of Actinoplanes lobatus NBRC 12513.</title>
        <authorList>
            <person name="Komaki H."/>
            <person name="Tamura T."/>
        </authorList>
    </citation>
    <scope>NUCLEOTIDE SEQUENCE [LARGE SCALE GENOMIC DNA]</scope>
    <source>
        <strain evidence="2 3">NBRC 12513</strain>
    </source>
</reference>
<organism evidence="2 3">
    <name type="scientific">Actinoplanes lobatus</name>
    <dbReference type="NCBI Taxonomy" id="113568"/>
    <lineage>
        <taxon>Bacteria</taxon>
        <taxon>Bacillati</taxon>
        <taxon>Actinomycetota</taxon>
        <taxon>Actinomycetes</taxon>
        <taxon>Micromonosporales</taxon>
        <taxon>Micromonosporaceae</taxon>
        <taxon>Actinoplanes</taxon>
    </lineage>
</organism>
<evidence type="ECO:0008006" key="4">
    <source>
        <dbReference type="Google" id="ProtNLM"/>
    </source>
</evidence>
<sequence>MPWARFSDTSAHHPAVLAPMAFEGWQPPQWTQADVVNLLAGIFQRCAVQSAGYLTDYVITPGVLASTAGDNWRHWVVLMQRAGYLTPVELDGGGEAWRLVDDPTNLVHIRLKDELEWERQRKRDNGNANLTVAVRLRDGDECRYCGVIVVWGDQKGGRGATYDHRNPGQAAGGPDDLRVCCHSCNARRSNHADADTWCPPRPSPATPYYGTKTAAFLRDHGHKVRRSRTRPGTQPDNDTSTTRRPRTQRDTATTTASDPAPGRTTPAATSHPAEPRDARTAQTSTIERTNSRDSAAGGTTPHQQQHQDQQGLANPANHRSPESGSPGRDGAGRAPMPSPPTTAPGRTKRSRRGRTR</sequence>
<feature type="region of interest" description="Disordered" evidence="1">
    <location>
        <begin position="217"/>
        <end position="356"/>
    </location>
</feature>
<accession>A0ABQ4AW04</accession>
<feature type="compositionally biased region" description="Polar residues" evidence="1">
    <location>
        <begin position="230"/>
        <end position="242"/>
    </location>
</feature>